<reference evidence="1" key="1">
    <citation type="submission" date="2021-10" db="EMBL/GenBank/DDBJ databases">
        <title>Melipona bicolor Genome sequencing and assembly.</title>
        <authorList>
            <person name="Araujo N.S."/>
            <person name="Arias M.C."/>
        </authorList>
    </citation>
    <scope>NUCLEOTIDE SEQUENCE</scope>
    <source>
        <strain evidence="1">USP_2M_L1-L4_2017</strain>
        <tissue evidence="1">Whole body</tissue>
    </source>
</reference>
<dbReference type="EMBL" id="JAHYIQ010000021">
    <property type="protein sequence ID" value="KAK1123243.1"/>
    <property type="molecule type" value="Genomic_DNA"/>
</dbReference>
<evidence type="ECO:0000313" key="1">
    <source>
        <dbReference type="EMBL" id="KAK1123243.1"/>
    </source>
</evidence>
<comment type="caution">
    <text evidence="1">The sequence shown here is derived from an EMBL/GenBank/DDBJ whole genome shotgun (WGS) entry which is preliminary data.</text>
</comment>
<name>A0AA40FQ04_9HYME</name>
<gene>
    <name evidence="1" type="ORF">K0M31_008874</name>
</gene>
<evidence type="ECO:0000313" key="2">
    <source>
        <dbReference type="Proteomes" id="UP001177670"/>
    </source>
</evidence>
<keyword evidence="2" id="KW-1185">Reference proteome</keyword>
<accession>A0AA40FQ04</accession>
<dbReference type="Proteomes" id="UP001177670">
    <property type="component" value="Unassembled WGS sequence"/>
</dbReference>
<organism evidence="1 2">
    <name type="scientific">Melipona bicolor</name>
    <dbReference type="NCBI Taxonomy" id="60889"/>
    <lineage>
        <taxon>Eukaryota</taxon>
        <taxon>Metazoa</taxon>
        <taxon>Ecdysozoa</taxon>
        <taxon>Arthropoda</taxon>
        <taxon>Hexapoda</taxon>
        <taxon>Insecta</taxon>
        <taxon>Pterygota</taxon>
        <taxon>Neoptera</taxon>
        <taxon>Endopterygota</taxon>
        <taxon>Hymenoptera</taxon>
        <taxon>Apocrita</taxon>
        <taxon>Aculeata</taxon>
        <taxon>Apoidea</taxon>
        <taxon>Anthophila</taxon>
        <taxon>Apidae</taxon>
        <taxon>Melipona</taxon>
    </lineage>
</organism>
<sequence>MVEPKWSIKCMNSTLNLLNPSSSYTDLKTLHKKHCKKYFCLCKRHTISVICINETRKLYWFNCKNVREKVNFGLGDGYYYKLLRIINSALNTWAQHYIDGFSIARKEIMFKINGTAKKNMKLLKEGCYCHYHPHMTADACNADFLKKVVSFWAGEGLRGIREKLRGMTNYAKKVETRQFPRYYSLQLYFCFR</sequence>
<proteinExistence type="predicted"/>
<protein>
    <submittedName>
        <fullName evidence="1">Uncharacterized protein</fullName>
    </submittedName>
</protein>
<dbReference type="AlphaFoldDB" id="A0AA40FQ04"/>